<dbReference type="Pfam" id="PF21773">
    <property type="entry name" value="ODAD1_CC"/>
    <property type="match status" value="2"/>
</dbReference>
<sequence>MPGRAVIPPTNGHSIFAETQQFFTKQRAAIDKLKADNELLKEELLLENKFSVRPTTTSAAVIIENLREQSDVHTRKIGQERERVADLQRQVAAMQDRIAEQRRQMGGVNAARECDVQAEKAMAILENRVEQAWHRLNARRAATAALRDAIDGARKERLAMAELQRKLTAQLAAARTRAAALLQSSRAACLARDKALAETANLKVAGDKETAASEAEWRQLTQLIEHDRKQKEMQRGRELAERAQSTSKLLREDVLRGAAAPKQAPRRPSWVDHPAAGGPAAGGPGGNATMNAPGGGVAALAKHLEEFTAAFARISEATGTAGVDELVAELSAKEDGNFRLFGYVGEVNSGVENLRGRMREVSTELERWQSSNAAQDSEHTRALQELQERLEEAEAAAAALEAREAAADARAAALSEAVQALWVRSGCAGSGLEELLGGDGVPTVTNLMQYLGAIEQRTNHLLHEARSAAVANGTEAAQEQAPAAAAAIEEASWDPMRFLPSTLVDLDDNDGADAGPLMPLDRKALVTMVM</sequence>
<dbReference type="InterPro" id="IPR049258">
    <property type="entry name" value="ODAD1_CC"/>
</dbReference>
<accession>A0ABR2YG46</accession>
<feature type="domain" description="ODAD1 central coiled coil region" evidence="4">
    <location>
        <begin position="302"/>
        <end position="437"/>
    </location>
</feature>
<feature type="domain" description="ODAD1 central coiled coil region" evidence="4">
    <location>
        <begin position="119"/>
        <end position="234"/>
    </location>
</feature>
<evidence type="ECO:0000256" key="1">
    <source>
        <dbReference type="ARBA" id="ARBA00023054"/>
    </source>
</evidence>
<evidence type="ECO:0000313" key="6">
    <source>
        <dbReference type="Proteomes" id="UP001491310"/>
    </source>
</evidence>
<keyword evidence="1 2" id="KW-0175">Coiled coil</keyword>
<dbReference type="Proteomes" id="UP001491310">
    <property type="component" value="Unassembled WGS sequence"/>
</dbReference>
<feature type="region of interest" description="Disordered" evidence="3">
    <location>
        <begin position="256"/>
        <end position="287"/>
    </location>
</feature>
<reference evidence="5 6" key="1">
    <citation type="journal article" date="2024" name="Nat. Commun.">
        <title>Phylogenomics reveals the evolutionary origins of lichenization in chlorophyte algae.</title>
        <authorList>
            <person name="Puginier C."/>
            <person name="Libourel C."/>
            <person name="Otte J."/>
            <person name="Skaloud P."/>
            <person name="Haon M."/>
            <person name="Grisel S."/>
            <person name="Petersen M."/>
            <person name="Berrin J.G."/>
            <person name="Delaux P.M."/>
            <person name="Dal Grande F."/>
            <person name="Keller J."/>
        </authorList>
    </citation>
    <scope>NUCLEOTIDE SEQUENCE [LARGE SCALE GENOMIC DNA]</scope>
    <source>
        <strain evidence="5 6">SAG 216-7</strain>
    </source>
</reference>
<dbReference type="PANTHER" id="PTHR21694">
    <property type="entry name" value="COILED-COIL DOMAIN-CONTAINING PROTEIN 63"/>
    <property type="match status" value="1"/>
</dbReference>
<protein>
    <recommendedName>
        <fullName evidence="4">ODAD1 central coiled coil region domain-containing protein</fullName>
    </recommendedName>
</protein>
<organism evidence="5 6">
    <name type="scientific">Coccomyxa subellipsoidea</name>
    <dbReference type="NCBI Taxonomy" id="248742"/>
    <lineage>
        <taxon>Eukaryota</taxon>
        <taxon>Viridiplantae</taxon>
        <taxon>Chlorophyta</taxon>
        <taxon>core chlorophytes</taxon>
        <taxon>Trebouxiophyceae</taxon>
        <taxon>Trebouxiophyceae incertae sedis</taxon>
        <taxon>Coccomyxaceae</taxon>
        <taxon>Coccomyxa</taxon>
    </lineage>
</organism>
<feature type="coiled-coil region" evidence="2">
    <location>
        <begin position="23"/>
        <end position="104"/>
    </location>
</feature>
<dbReference type="InterPro" id="IPR051876">
    <property type="entry name" value="ODA-DC/CCD"/>
</dbReference>
<keyword evidence="6" id="KW-1185">Reference proteome</keyword>
<comment type="caution">
    <text evidence="5">The sequence shown here is derived from an EMBL/GenBank/DDBJ whole genome shotgun (WGS) entry which is preliminary data.</text>
</comment>
<name>A0ABR2YG46_9CHLO</name>
<feature type="coiled-coil region" evidence="2">
    <location>
        <begin position="351"/>
        <end position="410"/>
    </location>
</feature>
<proteinExistence type="predicted"/>
<evidence type="ECO:0000259" key="4">
    <source>
        <dbReference type="Pfam" id="PF21773"/>
    </source>
</evidence>
<gene>
    <name evidence="5" type="ORF">WJX75_000418</name>
</gene>
<evidence type="ECO:0000313" key="5">
    <source>
        <dbReference type="EMBL" id="KAK9904676.1"/>
    </source>
</evidence>
<dbReference type="PANTHER" id="PTHR21694:SF18">
    <property type="entry name" value="COILED-COIL DOMAIN-CONTAINING PROTEIN 63"/>
    <property type="match status" value="1"/>
</dbReference>
<evidence type="ECO:0000256" key="3">
    <source>
        <dbReference type="SAM" id="MobiDB-lite"/>
    </source>
</evidence>
<dbReference type="EMBL" id="JALJOT010000012">
    <property type="protein sequence ID" value="KAK9904676.1"/>
    <property type="molecule type" value="Genomic_DNA"/>
</dbReference>
<evidence type="ECO:0000256" key="2">
    <source>
        <dbReference type="SAM" id="Coils"/>
    </source>
</evidence>